<keyword evidence="2" id="KW-0479">Metal-binding</keyword>
<keyword evidence="3 6" id="KW-0863">Zinc-finger</keyword>
<dbReference type="SMART" id="SM00449">
    <property type="entry name" value="SPRY"/>
    <property type="match status" value="1"/>
</dbReference>
<dbReference type="InterPro" id="IPR006574">
    <property type="entry name" value="PRY"/>
</dbReference>
<dbReference type="PROSITE" id="PS50089">
    <property type="entry name" value="ZF_RING_2"/>
    <property type="match status" value="1"/>
</dbReference>
<dbReference type="PROSITE" id="PS00518">
    <property type="entry name" value="ZF_RING_1"/>
    <property type="match status" value="1"/>
</dbReference>
<dbReference type="AlphaFoldDB" id="A0A8C9YAH1"/>
<keyword evidence="1" id="KW-0399">Innate immunity</keyword>
<evidence type="ECO:0000256" key="2">
    <source>
        <dbReference type="ARBA" id="ARBA00022723"/>
    </source>
</evidence>
<dbReference type="Gene3D" id="2.60.120.920">
    <property type="match status" value="1"/>
</dbReference>
<dbReference type="PROSITE" id="PS50188">
    <property type="entry name" value="B302_SPRY"/>
    <property type="match status" value="1"/>
</dbReference>
<dbReference type="InterPro" id="IPR058030">
    <property type="entry name" value="TRIM8/14/16/25/29/45/65_CC"/>
</dbReference>
<keyword evidence="4" id="KW-0862">Zinc</keyword>
<proteinExistence type="predicted"/>
<dbReference type="Proteomes" id="UP000694568">
    <property type="component" value="Unplaced"/>
</dbReference>
<evidence type="ECO:0008006" key="11">
    <source>
        <dbReference type="Google" id="ProtNLM"/>
    </source>
</evidence>
<evidence type="ECO:0000259" key="7">
    <source>
        <dbReference type="PROSITE" id="PS50089"/>
    </source>
</evidence>
<evidence type="ECO:0000256" key="4">
    <source>
        <dbReference type="ARBA" id="ARBA00022833"/>
    </source>
</evidence>
<evidence type="ECO:0000259" key="8">
    <source>
        <dbReference type="PROSITE" id="PS50188"/>
    </source>
</evidence>
<dbReference type="CDD" id="cd16040">
    <property type="entry name" value="SPRY_PRY_SNTX"/>
    <property type="match status" value="1"/>
</dbReference>
<dbReference type="GO" id="GO:0005737">
    <property type="term" value="C:cytoplasm"/>
    <property type="evidence" value="ECO:0007669"/>
    <property type="project" value="UniProtKB-ARBA"/>
</dbReference>
<dbReference type="PANTHER" id="PTHR25465:SF5">
    <property type="entry name" value="E3 UBIQUITIN_ISG15 LIGASE TRIM25-RELATED"/>
    <property type="match status" value="1"/>
</dbReference>
<dbReference type="Pfam" id="PF13765">
    <property type="entry name" value="PRY"/>
    <property type="match status" value="1"/>
</dbReference>
<name>A0A8C9YAH1_SANLU</name>
<evidence type="ECO:0000256" key="3">
    <source>
        <dbReference type="ARBA" id="ARBA00022771"/>
    </source>
</evidence>
<keyword evidence="10" id="KW-1185">Reference proteome</keyword>
<dbReference type="SUPFAM" id="SSF57850">
    <property type="entry name" value="RING/U-box"/>
    <property type="match status" value="1"/>
</dbReference>
<dbReference type="InterPro" id="IPR051051">
    <property type="entry name" value="E3_ubiq-ligase_TRIM/RNF"/>
</dbReference>
<evidence type="ECO:0000313" key="9">
    <source>
        <dbReference type="Ensembl" id="ENSSLUP00000019918.1"/>
    </source>
</evidence>
<evidence type="ECO:0000256" key="6">
    <source>
        <dbReference type="PROSITE-ProRule" id="PRU00175"/>
    </source>
</evidence>
<dbReference type="PANTHER" id="PTHR25465">
    <property type="entry name" value="B-BOX DOMAIN CONTAINING"/>
    <property type="match status" value="1"/>
</dbReference>
<dbReference type="GO" id="GO:0008270">
    <property type="term" value="F:zinc ion binding"/>
    <property type="evidence" value="ECO:0007669"/>
    <property type="project" value="UniProtKB-KW"/>
</dbReference>
<evidence type="ECO:0000256" key="5">
    <source>
        <dbReference type="ARBA" id="ARBA00022859"/>
    </source>
</evidence>
<dbReference type="InterPro" id="IPR003879">
    <property type="entry name" value="Butyrophylin_SPRY"/>
</dbReference>
<dbReference type="SUPFAM" id="SSF49899">
    <property type="entry name" value="Concanavalin A-like lectins/glucanases"/>
    <property type="match status" value="1"/>
</dbReference>
<dbReference type="Pfam" id="PF15227">
    <property type="entry name" value="zf-C3HC4_4"/>
    <property type="match status" value="1"/>
</dbReference>
<reference evidence="9" key="1">
    <citation type="submission" date="2025-08" db="UniProtKB">
        <authorList>
            <consortium name="Ensembl"/>
        </authorList>
    </citation>
    <scope>IDENTIFICATION</scope>
</reference>
<dbReference type="InterPro" id="IPR013320">
    <property type="entry name" value="ConA-like_dom_sf"/>
</dbReference>
<organism evidence="9 10">
    <name type="scientific">Sander lucioperca</name>
    <name type="common">Pike-perch</name>
    <name type="synonym">Perca lucioperca</name>
    <dbReference type="NCBI Taxonomy" id="283035"/>
    <lineage>
        <taxon>Eukaryota</taxon>
        <taxon>Metazoa</taxon>
        <taxon>Chordata</taxon>
        <taxon>Craniata</taxon>
        <taxon>Vertebrata</taxon>
        <taxon>Euteleostomi</taxon>
        <taxon>Actinopterygii</taxon>
        <taxon>Neopterygii</taxon>
        <taxon>Teleostei</taxon>
        <taxon>Neoteleostei</taxon>
        <taxon>Acanthomorphata</taxon>
        <taxon>Eupercaria</taxon>
        <taxon>Perciformes</taxon>
        <taxon>Percoidei</taxon>
        <taxon>Percidae</taxon>
        <taxon>Luciopercinae</taxon>
        <taxon>Sander</taxon>
    </lineage>
</organism>
<accession>A0A8C9YAH1</accession>
<evidence type="ECO:0000256" key="1">
    <source>
        <dbReference type="ARBA" id="ARBA00022588"/>
    </source>
</evidence>
<dbReference type="PRINTS" id="PR01407">
    <property type="entry name" value="BUTYPHLNCDUF"/>
</dbReference>
<dbReference type="GO" id="GO:0045087">
    <property type="term" value="P:innate immune response"/>
    <property type="evidence" value="ECO:0007669"/>
    <property type="project" value="UniProtKB-KW"/>
</dbReference>
<dbReference type="SMART" id="SM00184">
    <property type="entry name" value="RING"/>
    <property type="match status" value="1"/>
</dbReference>
<keyword evidence="5" id="KW-0391">Immunity</keyword>
<feature type="domain" description="RING-type" evidence="7">
    <location>
        <begin position="15"/>
        <end position="57"/>
    </location>
</feature>
<dbReference type="InterPro" id="IPR001841">
    <property type="entry name" value="Znf_RING"/>
</dbReference>
<evidence type="ECO:0000313" key="10">
    <source>
        <dbReference type="Proteomes" id="UP000694568"/>
    </source>
</evidence>
<dbReference type="Pfam" id="PF25600">
    <property type="entry name" value="TRIM_CC"/>
    <property type="match status" value="1"/>
</dbReference>
<dbReference type="InterPro" id="IPR043136">
    <property type="entry name" value="B30.2/SPRY_sf"/>
</dbReference>
<dbReference type="SMART" id="SM00589">
    <property type="entry name" value="PRY"/>
    <property type="match status" value="1"/>
</dbReference>
<sequence length="395" mass="45209">MEPKRVKLDRDAFSCSICLDLLSDPVTTSCEHSYCTDCIKSFWDKEDDERIYSCPQCGQIFIPRPILVKNTTLADLQRLQEREKEVTLFQPEMEAINRSADKAVEDSEKIFAELIRLIEKRSADVKEQIRSNDAELTELLHTEDHNQFLHNYPSLSPLSEPTDSSSINIRPLRYFEDVTAAVSNVREKLQDFLSEAWTNISLAVTDVDVLLSQPEPQTRAEFLKCSHKITLDPNTAHTQLSVQNRGATFMKDQQSFSHPDRFTSCRQVLSTESLTGRRYFEVQWSGIGVCVAVTYKDGSRFGNNDKSWSLSHLNRRLTFQHNNVHTSVSGPWSSRVGVYLDHSRGLLSFYSVSETMTLLHRVQTTFTQPLYAGFRFDYSWGDSATFCELNLTDDV</sequence>
<dbReference type="InterPro" id="IPR001870">
    <property type="entry name" value="B30.2/SPRY"/>
</dbReference>
<dbReference type="InterPro" id="IPR013083">
    <property type="entry name" value="Znf_RING/FYVE/PHD"/>
</dbReference>
<dbReference type="GeneTree" id="ENSGT01150000286922"/>
<dbReference type="InterPro" id="IPR003877">
    <property type="entry name" value="SPRY_dom"/>
</dbReference>
<dbReference type="Ensembl" id="ENSSLUT00000020556.1">
    <property type="protein sequence ID" value="ENSSLUP00000019918.1"/>
    <property type="gene ID" value="ENSSLUG00000009212.1"/>
</dbReference>
<protein>
    <recommendedName>
        <fullName evidence="11">Tripartite motif-containing protein 16-like</fullName>
    </recommendedName>
</protein>
<feature type="domain" description="B30.2/SPRY" evidence="8">
    <location>
        <begin position="209"/>
        <end position="393"/>
    </location>
</feature>
<reference evidence="9" key="2">
    <citation type="submission" date="2025-09" db="UniProtKB">
        <authorList>
            <consortium name="Ensembl"/>
        </authorList>
    </citation>
    <scope>IDENTIFICATION</scope>
</reference>
<dbReference type="Pfam" id="PF00622">
    <property type="entry name" value="SPRY"/>
    <property type="match status" value="1"/>
</dbReference>
<dbReference type="InterPro" id="IPR017907">
    <property type="entry name" value="Znf_RING_CS"/>
</dbReference>
<dbReference type="Gene3D" id="3.30.40.10">
    <property type="entry name" value="Zinc/RING finger domain, C3HC4 (zinc finger)"/>
    <property type="match status" value="1"/>
</dbReference>